<keyword evidence="1" id="KW-0378">Hydrolase</keyword>
<accession>A0A7J8HGI2</accession>
<comment type="caution">
    <text evidence="1">The sequence shown here is derived from an EMBL/GenBank/DDBJ whole genome shotgun (WGS) entry which is preliminary data.</text>
</comment>
<dbReference type="InParanoid" id="A0A7J8HGI2"/>
<name>A0A7J8HGI2_MOLMO</name>
<proteinExistence type="predicted"/>
<evidence type="ECO:0000313" key="2">
    <source>
        <dbReference type="Proteomes" id="UP000550707"/>
    </source>
</evidence>
<dbReference type="Gene3D" id="3.30.420.150">
    <property type="entry name" value="Exopolyphosphatase. Domain 2"/>
    <property type="match status" value="1"/>
</dbReference>
<organism evidence="1 2">
    <name type="scientific">Molossus molossus</name>
    <name type="common">Pallas' mastiff bat</name>
    <name type="synonym">Vespertilio molossus</name>
    <dbReference type="NCBI Taxonomy" id="27622"/>
    <lineage>
        <taxon>Eukaryota</taxon>
        <taxon>Metazoa</taxon>
        <taxon>Chordata</taxon>
        <taxon>Craniata</taxon>
        <taxon>Vertebrata</taxon>
        <taxon>Euteleostomi</taxon>
        <taxon>Mammalia</taxon>
        <taxon>Eutheria</taxon>
        <taxon>Laurasiatheria</taxon>
        <taxon>Chiroptera</taxon>
        <taxon>Yangochiroptera</taxon>
        <taxon>Molossidae</taxon>
        <taxon>Molossus</taxon>
    </lineage>
</organism>
<reference evidence="1 2" key="1">
    <citation type="journal article" date="2020" name="Nature">
        <title>Six reference-quality genomes reveal evolution of bat adaptations.</title>
        <authorList>
            <person name="Jebb D."/>
            <person name="Huang Z."/>
            <person name="Pippel M."/>
            <person name="Hughes G.M."/>
            <person name="Lavrichenko K."/>
            <person name="Devanna P."/>
            <person name="Winkler S."/>
            <person name="Jermiin L.S."/>
            <person name="Skirmuntt E.C."/>
            <person name="Katzourakis A."/>
            <person name="Burkitt-Gray L."/>
            <person name="Ray D.A."/>
            <person name="Sullivan K.A.M."/>
            <person name="Roscito J.G."/>
            <person name="Kirilenko B.M."/>
            <person name="Davalos L.M."/>
            <person name="Corthals A.P."/>
            <person name="Power M.L."/>
            <person name="Jones G."/>
            <person name="Ransome R.D."/>
            <person name="Dechmann D.K.N."/>
            <person name="Locatelli A.G."/>
            <person name="Puechmaille S.J."/>
            <person name="Fedrigo O."/>
            <person name="Jarvis E.D."/>
            <person name="Hiller M."/>
            <person name="Vernes S.C."/>
            <person name="Myers E.W."/>
            <person name="Teeling E.C."/>
        </authorList>
    </citation>
    <scope>NUCLEOTIDE SEQUENCE [LARGE SCALE GENOMIC DNA]</scope>
    <source>
        <strain evidence="1">MMolMol1</strain>
        <tissue evidence="1">Muscle</tissue>
    </source>
</reference>
<dbReference type="AlphaFoldDB" id="A0A7J8HGI2"/>
<dbReference type="EMBL" id="JACASF010000006">
    <property type="protein sequence ID" value="KAF6471238.1"/>
    <property type="molecule type" value="Genomic_DNA"/>
</dbReference>
<gene>
    <name evidence="1" type="ORF">HJG59_004524</name>
</gene>
<dbReference type="GO" id="GO:0016787">
    <property type="term" value="F:hydrolase activity"/>
    <property type="evidence" value="ECO:0007669"/>
    <property type="project" value="UniProtKB-KW"/>
</dbReference>
<sequence length="67" mass="7692">MLELGRGSTQITFLPRVEDTLQTSTSRYLTSLQIFNRTYKLYCYRHKEAFSRIAPSPVHASTVTATH</sequence>
<evidence type="ECO:0000313" key="1">
    <source>
        <dbReference type="EMBL" id="KAF6471238.1"/>
    </source>
</evidence>
<dbReference type="Proteomes" id="UP000550707">
    <property type="component" value="Unassembled WGS sequence"/>
</dbReference>
<protein>
    <submittedName>
        <fullName evidence="1">Ectonucleoside triphosphate diphosphohydrolase 6</fullName>
    </submittedName>
</protein>
<keyword evidence="2" id="KW-1185">Reference proteome</keyword>